<evidence type="ECO:0000313" key="7">
    <source>
        <dbReference type="Proteomes" id="UP000290037"/>
    </source>
</evidence>
<reference evidence="6" key="1">
    <citation type="submission" date="2016-11" db="EMBL/GenBank/DDBJ databases">
        <authorList>
            <person name="Varghese N."/>
            <person name="Submissions S."/>
        </authorList>
    </citation>
    <scope>NUCLEOTIDE SEQUENCE [LARGE SCALE GENOMIC DNA]</scope>
    <source>
        <strain evidence="6">DSM 19859</strain>
    </source>
</reference>
<feature type="transmembrane region" description="Helical" evidence="1">
    <location>
        <begin position="530"/>
        <end position="552"/>
    </location>
</feature>
<evidence type="ECO:0000259" key="2">
    <source>
        <dbReference type="Pfam" id="PF09822"/>
    </source>
</evidence>
<dbReference type="NCBIfam" id="TIGR03521">
    <property type="entry name" value="GldG"/>
    <property type="match status" value="1"/>
</dbReference>
<gene>
    <name evidence="4" type="ORF">DSM01_2440</name>
    <name evidence="5" type="ORF">SAMN04487999_0036</name>
</gene>
<dbReference type="Pfam" id="PF23357">
    <property type="entry name" value="DUF7088"/>
    <property type="match status" value="1"/>
</dbReference>
<reference evidence="5" key="2">
    <citation type="submission" date="2016-11" db="EMBL/GenBank/DDBJ databases">
        <authorList>
            <person name="Jaros S."/>
            <person name="Januszkiewicz K."/>
            <person name="Wedrychowicz H."/>
        </authorList>
    </citation>
    <scope>NUCLEOTIDE SEQUENCE [LARGE SCALE GENOMIC DNA]</scope>
    <source>
        <strain evidence="5">DSM 19859</strain>
    </source>
</reference>
<keyword evidence="1" id="KW-0472">Membrane</keyword>
<protein>
    <submittedName>
        <fullName evidence="5">Protein involved in gliding motility GldG</fullName>
    </submittedName>
</protein>
<dbReference type="STRING" id="573501.SAMN04487999_0036"/>
<keyword evidence="1" id="KW-1133">Transmembrane helix</keyword>
<feature type="domain" description="DUF7088" evidence="3">
    <location>
        <begin position="34"/>
        <end position="140"/>
    </location>
</feature>
<dbReference type="Proteomes" id="UP000184240">
    <property type="component" value="Unassembled WGS sequence"/>
</dbReference>
<evidence type="ECO:0000313" key="4">
    <source>
        <dbReference type="EMBL" id="RXG28978.1"/>
    </source>
</evidence>
<dbReference type="EMBL" id="QOVN01000004">
    <property type="protein sequence ID" value="RXG28978.1"/>
    <property type="molecule type" value="Genomic_DNA"/>
</dbReference>
<evidence type="ECO:0000313" key="6">
    <source>
        <dbReference type="Proteomes" id="UP000184240"/>
    </source>
</evidence>
<dbReference type="InterPro" id="IPR019863">
    <property type="entry name" value="Motility-assoc_ABC-rel_GldG"/>
</dbReference>
<dbReference type="RefSeq" id="WP_072979122.1">
    <property type="nucleotide sequence ID" value="NZ_FQXT01000001.1"/>
</dbReference>
<organism evidence="5 6">
    <name type="scientific">Leeuwenhoekiella palythoae</name>
    <dbReference type="NCBI Taxonomy" id="573501"/>
    <lineage>
        <taxon>Bacteria</taxon>
        <taxon>Pseudomonadati</taxon>
        <taxon>Bacteroidota</taxon>
        <taxon>Flavobacteriia</taxon>
        <taxon>Flavobacteriales</taxon>
        <taxon>Flavobacteriaceae</taxon>
        <taxon>Leeuwenhoekiella</taxon>
    </lineage>
</organism>
<dbReference type="InterPro" id="IPR055396">
    <property type="entry name" value="DUF7088"/>
</dbReference>
<evidence type="ECO:0000259" key="3">
    <source>
        <dbReference type="Pfam" id="PF23357"/>
    </source>
</evidence>
<reference evidence="4 7" key="3">
    <citation type="submission" date="2018-07" db="EMBL/GenBank/DDBJ databases">
        <title>Leeuwenhoekiella genomics.</title>
        <authorList>
            <person name="Tahon G."/>
            <person name="Willems A."/>
        </authorList>
    </citation>
    <scope>NUCLEOTIDE SEQUENCE [LARGE SCALE GENOMIC DNA]</scope>
    <source>
        <strain evidence="4 7">LMG 24856</strain>
    </source>
</reference>
<name>A0A1M5SFJ9_9FLAO</name>
<proteinExistence type="predicted"/>
<dbReference type="AlphaFoldDB" id="A0A1M5SFJ9"/>
<dbReference type="InterPro" id="IPR019196">
    <property type="entry name" value="ABC_transp_unknown"/>
</dbReference>
<keyword evidence="1" id="KW-0812">Transmembrane</keyword>
<dbReference type="OrthoDB" id="9777219at2"/>
<evidence type="ECO:0000313" key="5">
    <source>
        <dbReference type="EMBL" id="SHH37259.1"/>
    </source>
</evidence>
<dbReference type="EMBL" id="FQXT01000001">
    <property type="protein sequence ID" value="SHH37259.1"/>
    <property type="molecule type" value="Genomic_DNA"/>
</dbReference>
<dbReference type="Proteomes" id="UP000290037">
    <property type="component" value="Unassembled WGS sequence"/>
</dbReference>
<feature type="domain" description="ABC-type uncharacterised transport system" evidence="2">
    <location>
        <begin position="187"/>
        <end position="495"/>
    </location>
</feature>
<dbReference type="Pfam" id="PF09822">
    <property type="entry name" value="ABC_transp_aux"/>
    <property type="match status" value="1"/>
</dbReference>
<keyword evidence="7" id="KW-1185">Reference proteome</keyword>
<accession>A0A1M5SFJ9</accession>
<evidence type="ECO:0000256" key="1">
    <source>
        <dbReference type="SAM" id="Phobius"/>
    </source>
</evidence>
<sequence length="559" mass="62537">MIKSNSKNLIFVAIVLIVLVLSQSFNFRLDLTADGRYTLSETSKNIIAKAQDQIVVDVFLSGNVPDAFQKLQIETRQLLEEYASQNTNIKFAFVNPVPDGVSPEQIAQDFNNRGMRPEQVQLRDNGKVSQEFIFPWALVSYKGKSIPVPLLKKSLGAAPDQLVSRSVQNLEYAFSNGFYKALNPKSKRIAVLKGNGELDDKYIADFFKTLRERYFIAPFPLDSIAQTPDTVLTALNKFDLVVAAKPTKAFSDAEKYALDQFIMHGGKSLFLLDQVAMETDSLYLRDGMALATARQLNLDDFFFKYGLRINPVLIEDLYAAPLVLASGEAANSQYTQLPWFYYPLVTPAENHPINTNIDNPIAFEYANQIDLLNTDLQQTVLLQSSVLSKVNGVPAPVSLESITTEPSPEQYAAGAQNLAVLVEGKFTSAFKNRILPLENLREPFRESAIKNTAMIVVADGDLIKNDLDQNGRPLELGFDKFTFKEYGNKEFLLNAVNYLLDDNGLINIRSKSINLPALDIQKISNDRATWQALTIGLPLVFLAVFALIYTALRRRKYRA</sequence>